<comment type="similarity">
    <text evidence="2">In the central section; belongs to the 3-hydroxyacyl-CoA dehydrogenase family.</text>
</comment>
<dbReference type="Pfam" id="PF02737">
    <property type="entry name" value="3HCDH_N"/>
    <property type="match status" value="1"/>
</dbReference>
<dbReference type="Pfam" id="PF00725">
    <property type="entry name" value="3HCDH"/>
    <property type="match status" value="1"/>
</dbReference>
<dbReference type="SUPFAM" id="SSF52096">
    <property type="entry name" value="ClpP/crotonase"/>
    <property type="match status" value="1"/>
</dbReference>
<comment type="catalytic activity">
    <reaction evidence="10">
        <text>a (3S)-3-hydroxyacyl-CoA + NAD(+) = a 3-oxoacyl-CoA + NADH + H(+)</text>
        <dbReference type="Rhea" id="RHEA:22432"/>
        <dbReference type="ChEBI" id="CHEBI:15378"/>
        <dbReference type="ChEBI" id="CHEBI:57318"/>
        <dbReference type="ChEBI" id="CHEBI:57540"/>
        <dbReference type="ChEBI" id="CHEBI:57945"/>
        <dbReference type="ChEBI" id="CHEBI:90726"/>
        <dbReference type="EC" id="1.1.1.35"/>
    </reaction>
</comment>
<evidence type="ECO:0000256" key="6">
    <source>
        <dbReference type="ARBA" id="ARBA00023027"/>
    </source>
</evidence>
<keyword evidence="7" id="KW-0443">Lipid metabolism</keyword>
<dbReference type="Gene3D" id="3.40.50.720">
    <property type="entry name" value="NAD(P)-binding Rossmann-like Domain"/>
    <property type="match status" value="1"/>
</dbReference>
<proteinExistence type="inferred from homology"/>
<dbReference type="EMBL" id="NEVT01000003">
    <property type="protein sequence ID" value="OZI79735.1"/>
    <property type="molecule type" value="Genomic_DNA"/>
</dbReference>
<dbReference type="InterPro" id="IPR029045">
    <property type="entry name" value="ClpP/crotonase-like_dom_sf"/>
</dbReference>
<dbReference type="CDD" id="cd06558">
    <property type="entry name" value="crotonase-like"/>
    <property type="match status" value="1"/>
</dbReference>
<dbReference type="InterPro" id="IPR006108">
    <property type="entry name" value="3HC_DH_C"/>
</dbReference>
<evidence type="ECO:0000259" key="12">
    <source>
        <dbReference type="Pfam" id="PF00725"/>
    </source>
</evidence>
<evidence type="ECO:0000256" key="4">
    <source>
        <dbReference type="ARBA" id="ARBA00022963"/>
    </source>
</evidence>
<dbReference type="InterPro" id="IPR036291">
    <property type="entry name" value="NAD(P)-bd_dom_sf"/>
</dbReference>
<dbReference type="InterPro" id="IPR050136">
    <property type="entry name" value="FA_oxidation_alpha_subunit"/>
</dbReference>
<evidence type="ECO:0000256" key="5">
    <source>
        <dbReference type="ARBA" id="ARBA00023002"/>
    </source>
</evidence>
<dbReference type="Gene3D" id="1.10.1040.10">
    <property type="entry name" value="N-(1-d-carboxylethyl)-l-norvaline Dehydrogenase, domain 2"/>
    <property type="match status" value="2"/>
</dbReference>
<dbReference type="InterPro" id="IPR001753">
    <property type="entry name" value="Enoyl-CoA_hydra/iso"/>
</dbReference>
<evidence type="ECO:0000256" key="9">
    <source>
        <dbReference type="ARBA" id="ARBA00023268"/>
    </source>
</evidence>
<dbReference type="SUPFAM" id="SSF51735">
    <property type="entry name" value="NAD(P)-binding Rossmann-fold domains"/>
    <property type="match status" value="1"/>
</dbReference>
<keyword evidence="4" id="KW-0442">Lipid degradation</keyword>
<evidence type="ECO:0000256" key="3">
    <source>
        <dbReference type="ARBA" id="ARBA00022832"/>
    </source>
</evidence>
<keyword evidence="8" id="KW-0456">Lyase</keyword>
<dbReference type="InterPro" id="IPR013328">
    <property type="entry name" value="6PGD_dom2"/>
</dbReference>
<gene>
    <name evidence="14" type="ORF">CAL24_07385</name>
</gene>
<evidence type="ECO:0000256" key="8">
    <source>
        <dbReference type="ARBA" id="ARBA00023239"/>
    </source>
</evidence>
<keyword evidence="3" id="KW-0276">Fatty acid metabolism</keyword>
<dbReference type="Pfam" id="PF00378">
    <property type="entry name" value="ECH_1"/>
    <property type="match status" value="1"/>
</dbReference>
<accession>A0A261W080</accession>
<evidence type="ECO:0000256" key="2">
    <source>
        <dbReference type="ARBA" id="ARBA00007005"/>
    </source>
</evidence>
<feature type="domain" description="3-hydroxyacyl-CoA dehydrogenase NAD binding" evidence="13">
    <location>
        <begin position="309"/>
        <end position="483"/>
    </location>
</feature>
<evidence type="ECO:0000256" key="7">
    <source>
        <dbReference type="ARBA" id="ARBA00023098"/>
    </source>
</evidence>
<sequence length="662" mass="69713">MNTATPHAWRHWRLERHADGLAWLTLDRADAAVNALSAEVMAEFSAVLDALQADPPQGLVIRSGKAAGFIAGADVDEFSELRTPGQARALVERGWHLFNRLAAVPYPTLALIRGHCLGGGLELALACRYRLAVDEPGTSLALPEVMLGIFPGWGGMRRLPALIGPPAALDMMLTGRPADARRAAALGLVDAKVPPRLADAAARAQVRSGKAPRRARGPAGWLDLWPLKLLVERRALRQVAAKDPQGHYPAAAAIVTLWARHGGNALRAPDIVDRILTSDTARNLLRVFRLQERLKTNGKPAADAAPVRHVHVVGAGTMGGDIAAWCALKGLAVTLQDQDAARIAPAIGRAADLFARKLKDPRAARAAADRLTPDPAGAGVARADVVIEAITEQADAKQALYRAIEPRLKPGALLATNTSSLSLATLRQGLAQPERLVGIHFFNPVAKMPLVEVVRAGADGGDAQARACAFVGQIGKLPLPVRDAPGFLVNAVLAPYLLEAMRCVDEGLAPETVDRAMTDFGMPMGPLELADTVGLDIAMAAGRQLTDQAESPRCLSERVARNDLGRKTGRGFYAWQGGKPGKGQAGTPPAGLALRLVRPLIERAQQQVRDGVVADADLADAGVIFGTGFAPFTGGPLHYHATASAPAARTTDQAAATPPAAP</sequence>
<dbReference type="InterPro" id="IPR006176">
    <property type="entry name" value="3-OHacyl-CoA_DH_NAD-bd"/>
</dbReference>
<reference evidence="15" key="1">
    <citation type="submission" date="2017-05" db="EMBL/GenBank/DDBJ databases">
        <title>Complete and WGS of Bordetella genogroups.</title>
        <authorList>
            <person name="Spilker T."/>
            <person name="Lipuma J."/>
        </authorList>
    </citation>
    <scope>NUCLEOTIDE SEQUENCE [LARGE SCALE GENOMIC DNA]</scope>
    <source>
        <strain evidence="15">AU8256</strain>
    </source>
</reference>
<evidence type="ECO:0000259" key="13">
    <source>
        <dbReference type="Pfam" id="PF02737"/>
    </source>
</evidence>
<organism evidence="14 15">
    <name type="scientific">Bordetella genomosp. 2</name>
    <dbReference type="NCBI Taxonomy" id="1983456"/>
    <lineage>
        <taxon>Bacteria</taxon>
        <taxon>Pseudomonadati</taxon>
        <taxon>Pseudomonadota</taxon>
        <taxon>Betaproteobacteria</taxon>
        <taxon>Burkholderiales</taxon>
        <taxon>Alcaligenaceae</taxon>
        <taxon>Bordetella</taxon>
    </lineage>
</organism>
<dbReference type="InterPro" id="IPR008927">
    <property type="entry name" value="6-PGluconate_DH-like_C_sf"/>
</dbReference>
<evidence type="ECO:0000256" key="11">
    <source>
        <dbReference type="SAM" id="MobiDB-lite"/>
    </source>
</evidence>
<keyword evidence="9" id="KW-0511">Multifunctional enzyme</keyword>
<keyword evidence="5" id="KW-0560">Oxidoreductase</keyword>
<dbReference type="Gene3D" id="3.90.226.10">
    <property type="entry name" value="2-enoyl-CoA Hydratase, Chain A, domain 1"/>
    <property type="match status" value="1"/>
</dbReference>
<dbReference type="Proteomes" id="UP000215633">
    <property type="component" value="Unassembled WGS sequence"/>
</dbReference>
<dbReference type="PANTHER" id="PTHR43612:SF3">
    <property type="entry name" value="TRIFUNCTIONAL ENZYME SUBUNIT ALPHA, MITOCHONDRIAL"/>
    <property type="match status" value="1"/>
</dbReference>
<dbReference type="GO" id="GO:0004300">
    <property type="term" value="F:enoyl-CoA hydratase activity"/>
    <property type="evidence" value="ECO:0007669"/>
    <property type="project" value="TreeGrafter"/>
</dbReference>
<dbReference type="AlphaFoldDB" id="A0A261W080"/>
<evidence type="ECO:0000256" key="1">
    <source>
        <dbReference type="ARBA" id="ARBA00005005"/>
    </source>
</evidence>
<dbReference type="GO" id="GO:0070403">
    <property type="term" value="F:NAD+ binding"/>
    <property type="evidence" value="ECO:0007669"/>
    <property type="project" value="InterPro"/>
</dbReference>
<evidence type="ECO:0000313" key="14">
    <source>
        <dbReference type="EMBL" id="OZI79735.1"/>
    </source>
</evidence>
<feature type="domain" description="3-hydroxyacyl-CoA dehydrogenase C-terminal" evidence="12">
    <location>
        <begin position="486"/>
        <end position="575"/>
    </location>
</feature>
<evidence type="ECO:0000256" key="10">
    <source>
        <dbReference type="ARBA" id="ARBA00049556"/>
    </source>
</evidence>
<comment type="caution">
    <text evidence="14">The sequence shown here is derived from an EMBL/GenBank/DDBJ whole genome shotgun (WGS) entry which is preliminary data.</text>
</comment>
<keyword evidence="15" id="KW-1185">Reference proteome</keyword>
<feature type="region of interest" description="Disordered" evidence="11">
    <location>
        <begin position="643"/>
        <end position="662"/>
    </location>
</feature>
<dbReference type="SUPFAM" id="SSF48179">
    <property type="entry name" value="6-phosphogluconate dehydrogenase C-terminal domain-like"/>
    <property type="match status" value="2"/>
</dbReference>
<dbReference type="RefSeq" id="WP_094806234.1">
    <property type="nucleotide sequence ID" value="NZ_NEVT01000003.1"/>
</dbReference>
<keyword evidence="6" id="KW-0520">NAD</keyword>
<evidence type="ECO:0000313" key="15">
    <source>
        <dbReference type="Proteomes" id="UP000215633"/>
    </source>
</evidence>
<comment type="pathway">
    <text evidence="1">Lipid metabolism; fatty acid beta-oxidation.</text>
</comment>
<name>A0A261W080_9BORD</name>
<protein>
    <submittedName>
        <fullName evidence="14">Enoyl-CoA hydratase</fullName>
    </submittedName>
</protein>
<dbReference type="PANTHER" id="PTHR43612">
    <property type="entry name" value="TRIFUNCTIONAL ENZYME SUBUNIT ALPHA"/>
    <property type="match status" value="1"/>
</dbReference>
<dbReference type="UniPathway" id="UPA00659"/>
<dbReference type="GO" id="GO:0016509">
    <property type="term" value="F:long-chain (3S)-3-hydroxyacyl-CoA dehydrogenase (NAD+) activity"/>
    <property type="evidence" value="ECO:0007669"/>
    <property type="project" value="TreeGrafter"/>
</dbReference>
<dbReference type="GO" id="GO:0006635">
    <property type="term" value="P:fatty acid beta-oxidation"/>
    <property type="evidence" value="ECO:0007669"/>
    <property type="project" value="UniProtKB-UniPathway"/>
</dbReference>